<dbReference type="InterPro" id="IPR015943">
    <property type="entry name" value="WD40/YVTN_repeat-like_dom_sf"/>
</dbReference>
<proteinExistence type="predicted"/>
<feature type="repeat" description="WD" evidence="3">
    <location>
        <begin position="766"/>
        <end position="807"/>
    </location>
</feature>
<keyword evidence="4" id="KW-1133">Transmembrane helix</keyword>
<keyword evidence="7" id="KW-1185">Reference proteome</keyword>
<dbReference type="EMBL" id="CP046172">
    <property type="protein sequence ID" value="QIS13590.1"/>
    <property type="molecule type" value="Genomic_DNA"/>
</dbReference>
<protein>
    <recommendedName>
        <fullName evidence="5">HTH cro/C1-type domain-containing protein</fullName>
    </recommendedName>
</protein>
<sequence>MPRPERPLAGDGPQVRFAAELRRLRVAAGSPPYRELARRAHYSAGSLSDAAGGRQLPSLALTLAYVRACGGDVAQWERRWHTAAAAIAAAEHDTSPEAAAAENGGAAPYVGLTAFQPEDADRFFGRRELIDELAEQLTRHRFVAVFGASGAGKSSLLRAGLIPRLRAEAEPPTLVLMTPGAHPLEECAIQFARPCGATPGPLRDELAAEPRGLHRLVRQALVDRSPAAELVLVVDQFEEVFTLCHDAGERIGFINALLTAADADGSRCRIVIGVRADFYAHCTTIPELAAALARAQVVVGPMTTDQLRQAIVGPATAAGIAVEGALLATLIGQATGQAGTLPLLSHALLETWRRRRGNTLTLNGFQATGGIDGALTKTAEAFYGGLTERQQSVTRNLLLRMTAPGAGTEDTKRRITRAELDGADPDVEIVLDRLAKARLVTLDADTAEIAHESLIRAWPRLRGWLAEEREGLRIHRQLTESAAAWAELGEEPHALYRGTRLAVAADWAANTAIEPTPRERRFLDSSLAAQAARRRAAARRTRRLRQLLALLTVLFLVSAGATVFAVRAERTVTGQRNIALSQKVSADADDLRGTDPALAAQLGLAAYRLTPTIEAASGVLETFAAPYATRLTGHTAHVDYVSVSHDGKTMASTSQDRTTRLWDIADPDHPTALATITAHSDTVGRAAFAPGDRILATPGEDDSIQLWDLADRRAPAPLARLTGYTDLVHGVAFSPDGHLLASAGADRTVRIWDVTDPRAPHQLSALTGHTGGIRAVAFAPDGRTVATASEDHTAGLWDITDPRAPRRRSLLVGHTDPVMSVAFAPDGRTVATASVDRTARLWNVADPAAPLATLTGHTDSVRSVDFAPDGRGLVTASHDHTARLWDITDPRAPSTLSILGGHTDFVTSAAFSPDGKRLVTASADRTVRLWQLPGPVLAGHSDFVFGVAYSRDGRTMTTTSQDHTARLWDTTDPRRPMPLSVLTGHTDNVYGAAISPDGRLLATTSEDNTARLWDITDRAHPVTVGVATGHTRNPDGVAFSPDGRILATTSDDRTVRLWDVTDPRNPVTVAVLTGHTDVVWSAEFSPDGHLLATTSDDNTARLWDVTDPHDPVLRARITDHTNAVRSAVFSPDGHTLATASIDRTARLWDVIDPAHPVNLAVLNGHSDGLYTVAFSPDGNTLATAGGDHTVRLWDVRDRRDPTVRAVLDGHTDRIHHLLFAPDGHTLVSTSRDKTFRLWETDIDRAAKRICQIAYPAVTPEEWGRHFLGLPYRPPC</sequence>
<gene>
    <name evidence="6" type="ORF">F5544_28695</name>
</gene>
<evidence type="ECO:0000313" key="6">
    <source>
        <dbReference type="EMBL" id="QIS13590.1"/>
    </source>
</evidence>
<dbReference type="Pfam" id="PF20703">
    <property type="entry name" value="nSTAND1"/>
    <property type="match status" value="1"/>
</dbReference>
<dbReference type="AlphaFoldDB" id="A0A6G9YKA7"/>
<keyword evidence="4" id="KW-0812">Transmembrane</keyword>
<dbReference type="Pfam" id="PF00400">
    <property type="entry name" value="WD40"/>
    <property type="match status" value="14"/>
</dbReference>
<dbReference type="PROSITE" id="PS50082">
    <property type="entry name" value="WD_REPEATS_2"/>
    <property type="match status" value="14"/>
</dbReference>
<dbReference type="Gene3D" id="2.130.10.10">
    <property type="entry name" value="YVTN repeat-like/Quinoprotein amine dehydrogenase"/>
    <property type="match status" value="5"/>
</dbReference>
<evidence type="ECO:0000256" key="1">
    <source>
        <dbReference type="ARBA" id="ARBA00022574"/>
    </source>
</evidence>
<feature type="repeat" description="WD" evidence="3">
    <location>
        <begin position="1117"/>
        <end position="1150"/>
    </location>
</feature>
<feature type="repeat" description="WD" evidence="3">
    <location>
        <begin position="721"/>
        <end position="762"/>
    </location>
</feature>
<feature type="repeat" description="WD" evidence="3">
    <location>
        <begin position="1162"/>
        <end position="1203"/>
    </location>
</feature>
<dbReference type="PANTHER" id="PTHR44019">
    <property type="entry name" value="WD REPEAT-CONTAINING PROTEIN 55"/>
    <property type="match status" value="1"/>
</dbReference>
<dbReference type="PROSITE" id="PS00678">
    <property type="entry name" value="WD_REPEATS_1"/>
    <property type="match status" value="10"/>
</dbReference>
<feature type="transmembrane region" description="Helical" evidence="4">
    <location>
        <begin position="547"/>
        <end position="566"/>
    </location>
</feature>
<dbReference type="SMART" id="SM00320">
    <property type="entry name" value="WD40"/>
    <property type="match status" value="14"/>
</dbReference>
<dbReference type="Proteomes" id="UP000503540">
    <property type="component" value="Chromosome"/>
</dbReference>
<feature type="repeat" description="WD" evidence="3">
    <location>
        <begin position="937"/>
        <end position="969"/>
    </location>
</feature>
<evidence type="ECO:0000256" key="2">
    <source>
        <dbReference type="ARBA" id="ARBA00022737"/>
    </source>
</evidence>
<dbReference type="SUPFAM" id="SSF50978">
    <property type="entry name" value="WD40 repeat-like"/>
    <property type="match status" value="2"/>
</dbReference>
<accession>A0A6G9YKA7</accession>
<feature type="repeat" description="WD" evidence="3">
    <location>
        <begin position="1072"/>
        <end position="1105"/>
    </location>
</feature>
<dbReference type="PANTHER" id="PTHR44019:SF8">
    <property type="entry name" value="POC1 CENTRIOLAR PROTEIN HOMOLOG"/>
    <property type="match status" value="1"/>
</dbReference>
<feature type="repeat" description="WD" evidence="3">
    <location>
        <begin position="676"/>
        <end position="717"/>
    </location>
</feature>
<dbReference type="KEGG" id="nah:F5544_28695"/>
<feature type="repeat" description="WD" evidence="3">
    <location>
        <begin position="1027"/>
        <end position="1068"/>
    </location>
</feature>
<dbReference type="InterPro" id="IPR001387">
    <property type="entry name" value="Cro/C1-type_HTH"/>
</dbReference>
<dbReference type="Gene3D" id="3.40.50.300">
    <property type="entry name" value="P-loop containing nucleotide triphosphate hydrolases"/>
    <property type="match status" value="1"/>
</dbReference>
<dbReference type="InterPro" id="IPR001680">
    <property type="entry name" value="WD40_rpt"/>
</dbReference>
<feature type="repeat" description="WD" evidence="3">
    <location>
        <begin position="854"/>
        <end position="895"/>
    </location>
</feature>
<dbReference type="PROSITE" id="PS50294">
    <property type="entry name" value="WD_REPEATS_REGION"/>
    <property type="match status" value="14"/>
</dbReference>
<dbReference type="InterPro" id="IPR020472">
    <property type="entry name" value="WD40_PAC1"/>
</dbReference>
<name>A0A6G9YKA7_9NOCA</name>
<feature type="repeat" description="WD" evidence="3">
    <location>
        <begin position="811"/>
        <end position="844"/>
    </location>
</feature>
<dbReference type="RefSeq" id="WP_167476107.1">
    <property type="nucleotide sequence ID" value="NZ_CP046172.1"/>
</dbReference>
<feature type="repeat" description="WD" evidence="3">
    <location>
        <begin position="899"/>
        <end position="932"/>
    </location>
</feature>
<dbReference type="CDD" id="cd00200">
    <property type="entry name" value="WD40"/>
    <property type="match status" value="2"/>
</dbReference>
<evidence type="ECO:0000256" key="3">
    <source>
        <dbReference type="PROSITE-ProRule" id="PRU00221"/>
    </source>
</evidence>
<reference evidence="6 7" key="1">
    <citation type="journal article" date="2019" name="ACS Chem. Biol.">
        <title>Identification and Mobilization of a Cryptic Antibiotic Biosynthesis Gene Locus from a Human-Pathogenic Nocardia Isolate.</title>
        <authorList>
            <person name="Herisse M."/>
            <person name="Ishida K."/>
            <person name="Porter J.L."/>
            <person name="Howden B."/>
            <person name="Hertweck C."/>
            <person name="Stinear T.P."/>
            <person name="Pidot S.J."/>
        </authorList>
    </citation>
    <scope>NUCLEOTIDE SEQUENCE [LARGE SCALE GENOMIC DNA]</scope>
    <source>
        <strain evidence="6 7">AUSMDU00012717</strain>
    </source>
</reference>
<feature type="repeat" description="WD" evidence="3">
    <location>
        <begin position="982"/>
        <end position="1023"/>
    </location>
</feature>
<evidence type="ECO:0000259" key="5">
    <source>
        <dbReference type="SMART" id="SM00530"/>
    </source>
</evidence>
<dbReference type="InterPro" id="IPR027417">
    <property type="entry name" value="P-loop_NTPase"/>
</dbReference>
<dbReference type="PRINTS" id="PR00320">
    <property type="entry name" value="GPROTEINBRPT"/>
</dbReference>
<evidence type="ECO:0000256" key="4">
    <source>
        <dbReference type="SAM" id="Phobius"/>
    </source>
</evidence>
<evidence type="ECO:0000313" key="7">
    <source>
        <dbReference type="Proteomes" id="UP000503540"/>
    </source>
</evidence>
<dbReference type="InterPro" id="IPR049052">
    <property type="entry name" value="nSTAND1"/>
</dbReference>
<dbReference type="InterPro" id="IPR036322">
    <property type="entry name" value="WD40_repeat_dom_sf"/>
</dbReference>
<keyword evidence="2" id="KW-0677">Repeat</keyword>
<feature type="repeat" description="WD" evidence="3">
    <location>
        <begin position="1207"/>
        <end position="1248"/>
    </location>
</feature>
<keyword evidence="1 3" id="KW-0853">WD repeat</keyword>
<feature type="repeat" description="WD" evidence="3">
    <location>
        <begin position="631"/>
        <end position="664"/>
    </location>
</feature>
<keyword evidence="4" id="KW-0472">Membrane</keyword>
<dbReference type="SMART" id="SM00530">
    <property type="entry name" value="HTH_XRE"/>
    <property type="match status" value="1"/>
</dbReference>
<dbReference type="InterPro" id="IPR019775">
    <property type="entry name" value="WD40_repeat_CS"/>
</dbReference>
<organism evidence="6 7">
    <name type="scientific">Nocardia arthritidis</name>
    <dbReference type="NCBI Taxonomy" id="228602"/>
    <lineage>
        <taxon>Bacteria</taxon>
        <taxon>Bacillati</taxon>
        <taxon>Actinomycetota</taxon>
        <taxon>Actinomycetes</taxon>
        <taxon>Mycobacteriales</taxon>
        <taxon>Nocardiaceae</taxon>
        <taxon>Nocardia</taxon>
    </lineage>
</organism>
<dbReference type="SUPFAM" id="SSF52540">
    <property type="entry name" value="P-loop containing nucleoside triphosphate hydrolases"/>
    <property type="match status" value="1"/>
</dbReference>
<dbReference type="InterPro" id="IPR050505">
    <property type="entry name" value="WDR55/POC1"/>
</dbReference>
<feature type="domain" description="HTH cro/C1-type" evidence="5">
    <location>
        <begin position="20"/>
        <end position="76"/>
    </location>
</feature>